<dbReference type="PANTHER" id="PTHR30419">
    <property type="entry name" value="HTH-TYPE TRANSCRIPTIONAL REGULATOR YBHD"/>
    <property type="match status" value="1"/>
</dbReference>
<reference evidence="6 8" key="2">
    <citation type="submission" date="2024-03" db="EMBL/GenBank/DDBJ databases">
        <authorList>
            <person name="Alaster D. Moffat"/>
            <person name="Govind Chandra"/>
            <person name="Andrew W. Truman"/>
        </authorList>
    </citation>
    <scope>NUCLEOTIDE SEQUENCE [LARGE SCALE GENOMIC DNA]</scope>
    <source>
        <strain evidence="6">PS652</strain>
    </source>
</reference>
<evidence type="ECO:0000259" key="5">
    <source>
        <dbReference type="PROSITE" id="PS50931"/>
    </source>
</evidence>
<evidence type="ECO:0000313" key="8">
    <source>
        <dbReference type="Proteomes" id="UP000326595"/>
    </source>
</evidence>
<dbReference type="EMBL" id="OZ024668">
    <property type="protein sequence ID" value="CAK9888711.1"/>
    <property type="molecule type" value="Genomic_DNA"/>
</dbReference>
<dbReference type="GO" id="GO:0005829">
    <property type="term" value="C:cytosol"/>
    <property type="evidence" value="ECO:0007669"/>
    <property type="project" value="TreeGrafter"/>
</dbReference>
<dbReference type="RefSeq" id="WP_038994675.1">
    <property type="nucleotide sequence ID" value="NZ_OZ024668.1"/>
</dbReference>
<evidence type="ECO:0000256" key="2">
    <source>
        <dbReference type="ARBA" id="ARBA00023015"/>
    </source>
</evidence>
<feature type="domain" description="HTH lysR-type" evidence="5">
    <location>
        <begin position="1"/>
        <end position="58"/>
    </location>
</feature>
<dbReference type="Pfam" id="PF03466">
    <property type="entry name" value="LysR_substrate"/>
    <property type="match status" value="1"/>
</dbReference>
<dbReference type="EMBL" id="CABVHG010000014">
    <property type="protein sequence ID" value="VVM87515.1"/>
    <property type="molecule type" value="Genomic_DNA"/>
</dbReference>
<dbReference type="PRINTS" id="PR00039">
    <property type="entry name" value="HTHLYSR"/>
</dbReference>
<dbReference type="InterPro" id="IPR050950">
    <property type="entry name" value="HTH-type_LysR_regulators"/>
</dbReference>
<dbReference type="GO" id="GO:0003677">
    <property type="term" value="F:DNA binding"/>
    <property type="evidence" value="ECO:0007669"/>
    <property type="project" value="UniProtKB-KW"/>
</dbReference>
<dbReference type="Gene3D" id="3.40.190.290">
    <property type="match status" value="1"/>
</dbReference>
<dbReference type="Pfam" id="PF00126">
    <property type="entry name" value="HTH_1"/>
    <property type="match status" value="1"/>
</dbReference>
<dbReference type="InterPro" id="IPR036388">
    <property type="entry name" value="WH-like_DNA-bd_sf"/>
</dbReference>
<dbReference type="InterPro" id="IPR036390">
    <property type="entry name" value="WH_DNA-bd_sf"/>
</dbReference>
<dbReference type="Proteomes" id="UP000326595">
    <property type="component" value="Chromosome"/>
</dbReference>
<gene>
    <name evidence="7" type="primary">tsaR</name>
    <name evidence="6" type="ORF">PS652_01540</name>
    <name evidence="7" type="ORF">PS652_02608</name>
</gene>
<dbReference type="PANTHER" id="PTHR30419:SF30">
    <property type="entry name" value="LYSR FAMILY TRANSCRIPTIONAL REGULATOR"/>
    <property type="match status" value="1"/>
</dbReference>
<dbReference type="InterPro" id="IPR005119">
    <property type="entry name" value="LysR_subst-bd"/>
</dbReference>
<dbReference type="Gene3D" id="1.10.10.10">
    <property type="entry name" value="Winged helix-like DNA-binding domain superfamily/Winged helix DNA-binding domain"/>
    <property type="match status" value="1"/>
</dbReference>
<evidence type="ECO:0000256" key="3">
    <source>
        <dbReference type="ARBA" id="ARBA00023125"/>
    </source>
</evidence>
<dbReference type="GO" id="GO:0003700">
    <property type="term" value="F:DNA-binding transcription factor activity"/>
    <property type="evidence" value="ECO:0007669"/>
    <property type="project" value="InterPro"/>
</dbReference>
<dbReference type="AlphaFoldDB" id="A0A5E6TD54"/>
<organism evidence="7">
    <name type="scientific">Pseudomonas fluorescens</name>
    <dbReference type="NCBI Taxonomy" id="294"/>
    <lineage>
        <taxon>Bacteria</taxon>
        <taxon>Pseudomonadati</taxon>
        <taxon>Pseudomonadota</taxon>
        <taxon>Gammaproteobacteria</taxon>
        <taxon>Pseudomonadales</taxon>
        <taxon>Pseudomonadaceae</taxon>
        <taxon>Pseudomonas</taxon>
    </lineage>
</organism>
<dbReference type="PROSITE" id="PS50931">
    <property type="entry name" value="HTH_LYSR"/>
    <property type="match status" value="1"/>
</dbReference>
<name>A0A5E6TD54_PSEFL</name>
<dbReference type="InterPro" id="IPR000847">
    <property type="entry name" value="LysR_HTH_N"/>
</dbReference>
<proteinExistence type="inferred from homology"/>
<evidence type="ECO:0000313" key="7">
    <source>
        <dbReference type="EMBL" id="VVM87515.1"/>
    </source>
</evidence>
<dbReference type="SUPFAM" id="SSF46785">
    <property type="entry name" value="Winged helix' DNA-binding domain"/>
    <property type="match status" value="1"/>
</dbReference>
<comment type="similarity">
    <text evidence="1">Belongs to the LysR transcriptional regulatory family.</text>
</comment>
<reference evidence="7" key="1">
    <citation type="submission" date="2019-09" db="EMBL/GenBank/DDBJ databases">
        <authorList>
            <person name="Chandra G."/>
            <person name="Truman W A."/>
        </authorList>
    </citation>
    <scope>NUCLEOTIDE SEQUENCE [LARGE SCALE GENOMIC DNA]</scope>
    <source>
        <strain evidence="7">PS652</strain>
    </source>
</reference>
<sequence>MKLHQLQALIALADSGGIRSAARALNLSQAAVTRALRELEQEQGLPLLSRHAGGARLTSAGQTLLPHARQIASQLENAQRDMASLRGEAPSRLCVGVTPWFGQTLLAAAVQAFRRQMPAVQLELYEGLQAVSLALLRNGQMQFALGPAGALPSQEFSHEPLARYRMRVLAHIEHPQQAAHSLEQLLEHDWVMNFTQASQAQVLQQLFGRHGYSVAPGRIVCAQSSAMLSSLIIDAGMLGYSPEPMLLCEPLRDKARALVLDEALEEGDISVIRLRDQALDPAARCFVQCLQQALKACARSANADDRRLADMLRLQF</sequence>
<evidence type="ECO:0000313" key="6">
    <source>
        <dbReference type="EMBL" id="CAK9888711.1"/>
    </source>
</evidence>
<keyword evidence="3" id="KW-0238">DNA-binding</keyword>
<accession>A0A5E6TD54</accession>
<evidence type="ECO:0000256" key="1">
    <source>
        <dbReference type="ARBA" id="ARBA00009437"/>
    </source>
</evidence>
<protein>
    <submittedName>
        <fullName evidence="7">HTH-type transcriptional regulator TsaR</fullName>
    </submittedName>
</protein>
<dbReference type="SUPFAM" id="SSF53850">
    <property type="entry name" value="Periplasmic binding protein-like II"/>
    <property type="match status" value="1"/>
</dbReference>
<evidence type="ECO:0000256" key="4">
    <source>
        <dbReference type="ARBA" id="ARBA00023163"/>
    </source>
</evidence>
<keyword evidence="2" id="KW-0805">Transcription regulation</keyword>
<keyword evidence="4" id="KW-0804">Transcription</keyword>